<gene>
    <name evidence="1" type="ORF">VB854_23430</name>
</gene>
<sequence>MKLPPKVGGRGGQNNRILYLAIPLETFDSFFQEPFVQESLKQYQLKLIVYNPEQERIERWIS</sequence>
<evidence type="ECO:0000313" key="2">
    <source>
        <dbReference type="Proteomes" id="UP001301728"/>
    </source>
</evidence>
<accession>A0ABU5U3Z1</accession>
<proteinExistence type="predicted"/>
<comment type="caution">
    <text evidence="1">The sequence shown here is derived from an EMBL/GenBank/DDBJ whole genome shotgun (WGS) entry which is preliminary data.</text>
</comment>
<dbReference type="InterPro" id="IPR011335">
    <property type="entry name" value="Restrct_endonuc-II-like"/>
</dbReference>
<reference evidence="1 2" key="1">
    <citation type="submission" date="2023-12" db="EMBL/GenBank/DDBJ databases">
        <title>Baltic Sea Cyanobacteria.</title>
        <authorList>
            <person name="Delbaje E."/>
            <person name="Fewer D.P."/>
            <person name="Shishido T.K."/>
        </authorList>
    </citation>
    <scope>NUCLEOTIDE SEQUENCE [LARGE SCALE GENOMIC DNA]</scope>
    <source>
        <strain evidence="1 2">CCNP 1315</strain>
    </source>
</reference>
<dbReference type="Proteomes" id="UP001301728">
    <property type="component" value="Unassembled WGS sequence"/>
</dbReference>
<dbReference type="SUPFAM" id="SSF52980">
    <property type="entry name" value="Restriction endonuclease-like"/>
    <property type="match status" value="1"/>
</dbReference>
<protein>
    <submittedName>
        <fullName evidence="1">Element excision factor XisH family protein</fullName>
    </submittedName>
</protein>
<evidence type="ECO:0000313" key="1">
    <source>
        <dbReference type="EMBL" id="MEA5521896.1"/>
    </source>
</evidence>
<dbReference type="InterPro" id="IPR011856">
    <property type="entry name" value="tRNA_endonuc-like_dom_sf"/>
</dbReference>
<name>A0ABU5U3Z1_9CYAN</name>
<keyword evidence="2" id="KW-1185">Reference proteome</keyword>
<dbReference type="EMBL" id="JAYGHT010000140">
    <property type="protein sequence ID" value="MEA5521896.1"/>
    <property type="molecule type" value="Genomic_DNA"/>
</dbReference>
<dbReference type="Pfam" id="PF08814">
    <property type="entry name" value="XisH"/>
    <property type="match status" value="1"/>
</dbReference>
<dbReference type="Gene3D" id="3.40.1350.10">
    <property type="match status" value="1"/>
</dbReference>
<dbReference type="RefSeq" id="WP_323272815.1">
    <property type="nucleotide sequence ID" value="NZ_JAYGHT010000140.1"/>
</dbReference>
<organism evidence="1 2">
    <name type="scientific">Limnoraphis robusta CCNP1315</name>
    <dbReference type="NCBI Taxonomy" id="3110306"/>
    <lineage>
        <taxon>Bacteria</taxon>
        <taxon>Bacillati</taxon>
        <taxon>Cyanobacteriota</taxon>
        <taxon>Cyanophyceae</taxon>
        <taxon>Oscillatoriophycideae</taxon>
        <taxon>Oscillatoriales</taxon>
        <taxon>Sirenicapillariaceae</taxon>
        <taxon>Limnoraphis</taxon>
    </lineage>
</organism>
<dbReference type="InterPro" id="IPR014919">
    <property type="entry name" value="XisH"/>
</dbReference>